<dbReference type="InterPro" id="IPR015943">
    <property type="entry name" value="WD40/YVTN_repeat-like_dom_sf"/>
</dbReference>
<keyword evidence="3" id="KW-1185">Reference proteome</keyword>
<sequence length="376" mass="40879">MPYQILASGYRPNFSLLSFEPDSAKLKLVADSPAPDSASWVEEAVKQSGPGKVIYSCSEGEKEGLAVSLKLDGDKVEVTSSRKTRGAPAHILPLKDGSGVLYATYMGGTVVYFPLNPDGTLSSTSASPDLEFPFPYKDHGPDAERQESPHLHQVLEAKDGKIYAVDLGSDRVWVIRRSGVDALEIVGWLQLPEGAGPRHAVFSPDEKHLYVLTELTHSLFVFSLTSSSYPSHPLPDFSINIVPPTVPATHQKYMDSAEVRLNPASPNVIYASNRWELHVKEKNPGLPEIKEKQPGDAVAVVLLSEDGAKVEEVKHVRTGCDAIRAMRVSPDGKYVALAGQEGGGFEVWQVGGKRGDEWKLAAKDESIHGVTDCLWL</sequence>
<dbReference type="InterPro" id="IPR050282">
    <property type="entry name" value="Cycloisomerase_2"/>
</dbReference>
<comment type="similarity">
    <text evidence="1">Belongs to the cycloisomerase 2 family.</text>
</comment>
<dbReference type="GO" id="GO:0017057">
    <property type="term" value="F:6-phosphogluconolactonase activity"/>
    <property type="evidence" value="ECO:0007669"/>
    <property type="project" value="TreeGrafter"/>
</dbReference>
<dbReference type="SUPFAM" id="SSF50974">
    <property type="entry name" value="Nitrous oxide reductase, N-terminal domain"/>
    <property type="match status" value="1"/>
</dbReference>
<reference evidence="2 3" key="1">
    <citation type="submission" date="2018-11" db="EMBL/GenBank/DDBJ databases">
        <title>Genome sequence of Saitozyma podzolica DSM 27192.</title>
        <authorList>
            <person name="Aliyu H."/>
            <person name="Gorte O."/>
            <person name="Ochsenreither K."/>
        </authorList>
    </citation>
    <scope>NUCLEOTIDE SEQUENCE [LARGE SCALE GENOMIC DNA]</scope>
    <source>
        <strain evidence="2 3">DSM 27192</strain>
    </source>
</reference>
<dbReference type="Proteomes" id="UP000279259">
    <property type="component" value="Unassembled WGS sequence"/>
</dbReference>
<proteinExistence type="inferred from homology"/>
<protein>
    <recommendedName>
        <fullName evidence="4">6-phosphogluconolactonase</fullName>
    </recommendedName>
</protein>
<dbReference type="Gene3D" id="2.130.10.10">
    <property type="entry name" value="YVTN repeat-like/Quinoprotein amine dehydrogenase"/>
    <property type="match status" value="1"/>
</dbReference>
<name>A0A427YSI5_9TREE</name>
<dbReference type="PANTHER" id="PTHR30344">
    <property type="entry name" value="6-PHOSPHOGLUCONOLACTONASE-RELATED"/>
    <property type="match status" value="1"/>
</dbReference>
<organism evidence="2 3">
    <name type="scientific">Saitozyma podzolica</name>
    <dbReference type="NCBI Taxonomy" id="1890683"/>
    <lineage>
        <taxon>Eukaryota</taxon>
        <taxon>Fungi</taxon>
        <taxon>Dikarya</taxon>
        <taxon>Basidiomycota</taxon>
        <taxon>Agaricomycotina</taxon>
        <taxon>Tremellomycetes</taxon>
        <taxon>Tremellales</taxon>
        <taxon>Trimorphomycetaceae</taxon>
        <taxon>Saitozyma</taxon>
    </lineage>
</organism>
<gene>
    <name evidence="2" type="ORF">EHS25_006693</name>
</gene>
<comment type="caution">
    <text evidence="2">The sequence shown here is derived from an EMBL/GenBank/DDBJ whole genome shotgun (WGS) entry which is preliminary data.</text>
</comment>
<dbReference type="AlphaFoldDB" id="A0A427YSI5"/>
<dbReference type="EMBL" id="RSCD01000003">
    <property type="protein sequence ID" value="RSH94039.1"/>
    <property type="molecule type" value="Genomic_DNA"/>
</dbReference>
<dbReference type="STRING" id="1890683.A0A427YSI5"/>
<dbReference type="PANTHER" id="PTHR30344:SF7">
    <property type="entry name" value="DUF2415 DOMAIN-CONTAINING PROTEIN"/>
    <property type="match status" value="1"/>
</dbReference>
<accession>A0A427YSI5</accession>
<dbReference type="Pfam" id="PF10282">
    <property type="entry name" value="Lactonase"/>
    <property type="match status" value="1"/>
</dbReference>
<dbReference type="OrthoDB" id="9972196at2759"/>
<evidence type="ECO:0000313" key="3">
    <source>
        <dbReference type="Proteomes" id="UP000279259"/>
    </source>
</evidence>
<evidence type="ECO:0008006" key="4">
    <source>
        <dbReference type="Google" id="ProtNLM"/>
    </source>
</evidence>
<dbReference type="InterPro" id="IPR019405">
    <property type="entry name" value="Lactonase_7-beta_prop"/>
</dbReference>
<evidence type="ECO:0000313" key="2">
    <source>
        <dbReference type="EMBL" id="RSH94039.1"/>
    </source>
</evidence>
<dbReference type="InterPro" id="IPR011045">
    <property type="entry name" value="N2O_reductase_N"/>
</dbReference>
<evidence type="ECO:0000256" key="1">
    <source>
        <dbReference type="ARBA" id="ARBA00005564"/>
    </source>
</evidence>